<sequence length="328" mass="35497">MVSSVLDHLLEDILAQKEKKHRELVAISVDSCLGDALKLLRRHNILALPVYGQKGHWLGVGGDTDAIDGDKHYIGLLSILDITIYLTNLAMEVDAAKPNSPVDAPRPHAHGMDTLDSVSVRTLLGKSPESQTLWIAKPGDKLSACIEPLSKGVHRLLVPQPIGESAGFHLITQSDIIRYILSILNEDPNLRAKASTSLAVLGLAPDGADKRVLTVDKDVSLLAALKGMSDWGINAIPVVNEAKNGVLTGTLSISDLRQVPARTDIFELLSEMKKLTVAQFLDRVKIGGEYSGGDIHHVHRIWIVNDARVPIGIVTLTDIIHAILELGK</sequence>
<protein>
    <recommendedName>
        <fullName evidence="4">CBS domain-containing protein</fullName>
    </recommendedName>
</protein>
<keyword evidence="6" id="KW-1185">Reference proteome</keyword>
<dbReference type="PANTHER" id="PTHR13780">
    <property type="entry name" value="AMP-ACTIVATED PROTEIN KINASE, GAMMA REGULATORY SUBUNIT"/>
    <property type="match status" value="1"/>
</dbReference>
<dbReference type="PROSITE" id="PS51371">
    <property type="entry name" value="CBS"/>
    <property type="match status" value="1"/>
</dbReference>
<evidence type="ECO:0000256" key="2">
    <source>
        <dbReference type="ARBA" id="ARBA00023122"/>
    </source>
</evidence>
<organism evidence="5 6">
    <name type="scientific">Synchytrium microbalum</name>
    <dbReference type="NCBI Taxonomy" id="1806994"/>
    <lineage>
        <taxon>Eukaryota</taxon>
        <taxon>Fungi</taxon>
        <taxon>Fungi incertae sedis</taxon>
        <taxon>Chytridiomycota</taxon>
        <taxon>Chytridiomycota incertae sedis</taxon>
        <taxon>Chytridiomycetes</taxon>
        <taxon>Synchytriales</taxon>
        <taxon>Synchytriaceae</taxon>
        <taxon>Synchytrium</taxon>
    </lineage>
</organism>
<dbReference type="Pfam" id="PF00571">
    <property type="entry name" value="CBS"/>
    <property type="match status" value="2"/>
</dbReference>
<keyword evidence="2 3" id="KW-0129">CBS domain</keyword>
<accession>A0A507CIE6</accession>
<proteinExistence type="predicted"/>
<reference evidence="5 6" key="1">
    <citation type="journal article" date="2019" name="Sci. Rep.">
        <title>Comparative genomics of chytrid fungi reveal insights into the obligate biotrophic and pathogenic lifestyle of Synchytrium endobioticum.</title>
        <authorList>
            <person name="van de Vossenberg B.T.L.H."/>
            <person name="Warris S."/>
            <person name="Nguyen H.D.T."/>
            <person name="van Gent-Pelzer M.P.E."/>
            <person name="Joly D.L."/>
            <person name="van de Geest H.C."/>
            <person name="Bonants P.J.M."/>
            <person name="Smith D.S."/>
            <person name="Levesque C.A."/>
            <person name="van der Lee T.A.J."/>
        </authorList>
    </citation>
    <scope>NUCLEOTIDE SEQUENCE [LARGE SCALE GENOMIC DNA]</scope>
    <source>
        <strain evidence="5 6">JEL517</strain>
    </source>
</reference>
<dbReference type="Proteomes" id="UP000319731">
    <property type="component" value="Unassembled WGS sequence"/>
</dbReference>
<dbReference type="InterPro" id="IPR050511">
    <property type="entry name" value="AMPK_gamma/SDS23_families"/>
</dbReference>
<keyword evidence="1" id="KW-0677">Repeat</keyword>
<dbReference type="EMBL" id="QEAO01000002">
    <property type="protein sequence ID" value="TPX37475.1"/>
    <property type="molecule type" value="Genomic_DNA"/>
</dbReference>
<evidence type="ECO:0000313" key="6">
    <source>
        <dbReference type="Proteomes" id="UP000319731"/>
    </source>
</evidence>
<dbReference type="SMART" id="SM00116">
    <property type="entry name" value="CBS"/>
    <property type="match status" value="3"/>
</dbReference>
<evidence type="ECO:0000256" key="3">
    <source>
        <dbReference type="PROSITE-ProRule" id="PRU00703"/>
    </source>
</evidence>
<gene>
    <name evidence="5" type="ORF">SmJEL517_g00562</name>
</gene>
<dbReference type="AlphaFoldDB" id="A0A507CIE6"/>
<evidence type="ECO:0000313" key="5">
    <source>
        <dbReference type="EMBL" id="TPX37475.1"/>
    </source>
</evidence>
<dbReference type="SUPFAM" id="SSF54631">
    <property type="entry name" value="CBS-domain pair"/>
    <property type="match status" value="2"/>
</dbReference>
<feature type="domain" description="CBS" evidence="4">
    <location>
        <begin position="208"/>
        <end position="268"/>
    </location>
</feature>
<name>A0A507CIE6_9FUNG</name>
<dbReference type="CDD" id="cd02205">
    <property type="entry name" value="CBS_pair_SF"/>
    <property type="match status" value="1"/>
</dbReference>
<evidence type="ECO:0000256" key="1">
    <source>
        <dbReference type="ARBA" id="ARBA00022737"/>
    </source>
</evidence>
<dbReference type="OrthoDB" id="449052at2759"/>
<evidence type="ECO:0000259" key="4">
    <source>
        <dbReference type="PROSITE" id="PS51371"/>
    </source>
</evidence>
<dbReference type="RefSeq" id="XP_031027386.1">
    <property type="nucleotide sequence ID" value="XM_031166491.1"/>
</dbReference>
<dbReference type="InterPro" id="IPR000644">
    <property type="entry name" value="CBS_dom"/>
</dbReference>
<dbReference type="STRING" id="1806994.A0A507CIE6"/>
<dbReference type="InterPro" id="IPR046342">
    <property type="entry name" value="CBS_dom_sf"/>
</dbReference>
<dbReference type="PANTHER" id="PTHR13780:SF128">
    <property type="entry name" value="CBS DOMAIN-CONTAINING PROTEIN"/>
    <property type="match status" value="1"/>
</dbReference>
<comment type="caution">
    <text evidence="5">The sequence shown here is derived from an EMBL/GenBank/DDBJ whole genome shotgun (WGS) entry which is preliminary data.</text>
</comment>
<dbReference type="Gene3D" id="3.10.580.10">
    <property type="entry name" value="CBS-domain"/>
    <property type="match status" value="3"/>
</dbReference>
<dbReference type="GeneID" id="42001788"/>